<dbReference type="PANTHER" id="PTHR33096">
    <property type="entry name" value="CXC2 DOMAIN-CONTAINING PROTEIN"/>
    <property type="match status" value="1"/>
</dbReference>
<name>A0AAD4HG53_9AGAM</name>
<comment type="caution">
    <text evidence="1">The sequence shown here is derived from an EMBL/GenBank/DDBJ whole genome shotgun (WGS) entry which is preliminary data.</text>
</comment>
<dbReference type="RefSeq" id="XP_041220547.1">
    <property type="nucleotide sequence ID" value="XM_041364573.1"/>
</dbReference>
<dbReference type="AlphaFoldDB" id="A0AAD4HG53"/>
<gene>
    <name evidence="1" type="ORF">F5891DRAFT_1130758</name>
</gene>
<organism evidence="1 2">
    <name type="scientific">Suillus fuscotomentosus</name>
    <dbReference type="NCBI Taxonomy" id="1912939"/>
    <lineage>
        <taxon>Eukaryota</taxon>
        <taxon>Fungi</taxon>
        <taxon>Dikarya</taxon>
        <taxon>Basidiomycota</taxon>
        <taxon>Agaricomycotina</taxon>
        <taxon>Agaricomycetes</taxon>
        <taxon>Agaricomycetidae</taxon>
        <taxon>Boletales</taxon>
        <taxon>Suillineae</taxon>
        <taxon>Suillaceae</taxon>
        <taxon>Suillus</taxon>
    </lineage>
</organism>
<proteinExistence type="predicted"/>
<evidence type="ECO:0000313" key="2">
    <source>
        <dbReference type="Proteomes" id="UP001195769"/>
    </source>
</evidence>
<protein>
    <recommendedName>
        <fullName evidence="3">CxC2-like cysteine cluster KDZ transposase-associated domain-containing protein</fullName>
    </recommendedName>
</protein>
<sequence>MYPNETLIYNGYLGCSPLYPNIAISLCTLAAYRQAHRTCPQFSIQAQCKMLCYLHDMLYRPYLRSQFLAAYDAFLEIVYRVDVLLKQTLKHDTPNWRLLNVCLPCTYKLVDEPPLQFTWFATIDSNNILKHWASLVHNSVPHDDSHQPRSDYWIGCDVVDKFKDKVRSITALNKDDNVDDWQDVCDDREVPGEIPFHCTARWCNAGPEQRKKMFSVFDESGIFIAACRHHFVLVACNMIRSGELAKYPLALIDHLMTVYGQNGLCAYDIGCAFLKTLSTSSLCPRAHALALCMMVGAFHGHAHNRKCQLDWHPMYISGTGHTEGEGCEHIFSSSNELARSLRHASPFHHHQSIEEHFGFWDADKYTALSNFLFNHYREAIHGIQTLQAELSIIKYFVKFYNKEKLYLDRLKEPPIQDRLCIRYVEVLDDLELCREEWNTAQLAANNALTTIGVSNFSEISTALTTAHICVDAAYAKLQNAEALVAHMEIQLHIEQCWVIGGPKYVQFKDEAALGKYHTVLNELERLVVMRLFELSKLSLSGTGYKLCQQIGKALQCRSEAIHNEINWYNTQAAALNPPHPKLSWKDIAEYSFLGEFDLLCHSRTDIWELDWTKPAHCEATTKYFKLLHAQEEVSCLNVEEIETKKVINDLQSSNPLLASELQQQWRSRSATNVFHIFCLNQIEGLPGYSGAQGIGEEHAEEMETMGSYLNSIVDSAVYIQIYVES</sequence>
<reference evidence="1" key="1">
    <citation type="journal article" date="2020" name="New Phytol.">
        <title>Comparative genomics reveals dynamic genome evolution in host specialist ectomycorrhizal fungi.</title>
        <authorList>
            <person name="Lofgren L.A."/>
            <person name="Nguyen N.H."/>
            <person name="Vilgalys R."/>
            <person name="Ruytinx J."/>
            <person name="Liao H.L."/>
            <person name="Branco S."/>
            <person name="Kuo A."/>
            <person name="LaButti K."/>
            <person name="Lipzen A."/>
            <person name="Andreopoulos W."/>
            <person name="Pangilinan J."/>
            <person name="Riley R."/>
            <person name="Hundley H."/>
            <person name="Na H."/>
            <person name="Barry K."/>
            <person name="Grigoriev I.V."/>
            <person name="Stajich J.E."/>
            <person name="Kennedy P.G."/>
        </authorList>
    </citation>
    <scope>NUCLEOTIDE SEQUENCE</scope>
    <source>
        <strain evidence="1">FC203</strain>
    </source>
</reference>
<dbReference type="Proteomes" id="UP001195769">
    <property type="component" value="Unassembled WGS sequence"/>
</dbReference>
<evidence type="ECO:0008006" key="3">
    <source>
        <dbReference type="Google" id="ProtNLM"/>
    </source>
</evidence>
<keyword evidence="2" id="KW-1185">Reference proteome</keyword>
<dbReference type="InterPro" id="IPR040521">
    <property type="entry name" value="KDZ"/>
</dbReference>
<evidence type="ECO:0000313" key="1">
    <source>
        <dbReference type="EMBL" id="KAG1894971.1"/>
    </source>
</evidence>
<dbReference type="Pfam" id="PF18758">
    <property type="entry name" value="KDZ"/>
    <property type="match status" value="1"/>
</dbReference>
<accession>A0AAD4HG53</accession>
<dbReference type="GeneID" id="64658871"/>
<dbReference type="PANTHER" id="PTHR33096:SF1">
    <property type="entry name" value="CXC1-LIKE CYSTEINE CLUSTER ASSOCIATED WITH KDZ TRANSPOSASES DOMAIN-CONTAINING PROTEIN"/>
    <property type="match status" value="1"/>
</dbReference>
<dbReference type="EMBL" id="JABBWK010000073">
    <property type="protein sequence ID" value="KAG1894971.1"/>
    <property type="molecule type" value="Genomic_DNA"/>
</dbReference>